<keyword evidence="5 6" id="KW-0961">Cell wall biogenesis/degradation</keyword>
<comment type="caution">
    <text evidence="9">The sequence shown here is derived from an EMBL/GenBank/DDBJ whole genome shotgun (WGS) entry which is preliminary data.</text>
</comment>
<dbReference type="CDD" id="cd16913">
    <property type="entry name" value="YkuD_like"/>
    <property type="match status" value="1"/>
</dbReference>
<feature type="compositionally biased region" description="Low complexity" evidence="7">
    <location>
        <begin position="41"/>
        <end position="58"/>
    </location>
</feature>
<comment type="pathway">
    <text evidence="1 6">Cell wall biogenesis; peptidoglycan biosynthesis.</text>
</comment>
<dbReference type="UniPathway" id="UPA00219"/>
<accession>A0A7K3WCG0</accession>
<dbReference type="GO" id="GO:0018104">
    <property type="term" value="P:peptidoglycan-protein cross-linking"/>
    <property type="evidence" value="ECO:0007669"/>
    <property type="project" value="TreeGrafter"/>
</dbReference>
<dbReference type="RefSeq" id="WP_152729919.1">
    <property type="nucleotide sequence ID" value="NZ_JAABOZ010000002.1"/>
</dbReference>
<keyword evidence="4 6" id="KW-0573">Peptidoglycan synthesis</keyword>
<organism evidence="9 10">
    <name type="scientific">Goekera deserti</name>
    <dbReference type="NCBI Taxonomy" id="2497753"/>
    <lineage>
        <taxon>Bacteria</taxon>
        <taxon>Bacillati</taxon>
        <taxon>Actinomycetota</taxon>
        <taxon>Actinomycetes</taxon>
        <taxon>Geodermatophilales</taxon>
        <taxon>Geodermatophilaceae</taxon>
        <taxon>Goekera</taxon>
    </lineage>
</organism>
<evidence type="ECO:0000313" key="9">
    <source>
        <dbReference type="EMBL" id="NEL54057.1"/>
    </source>
</evidence>
<keyword evidence="10" id="KW-1185">Reference proteome</keyword>
<dbReference type="AlphaFoldDB" id="A0A7K3WCG0"/>
<feature type="domain" description="L,D-TPase catalytic" evidence="8">
    <location>
        <begin position="147"/>
        <end position="270"/>
    </location>
</feature>
<evidence type="ECO:0000256" key="6">
    <source>
        <dbReference type="PROSITE-ProRule" id="PRU01373"/>
    </source>
</evidence>
<dbReference type="GO" id="GO:0071972">
    <property type="term" value="F:peptidoglycan L,D-transpeptidase activity"/>
    <property type="evidence" value="ECO:0007669"/>
    <property type="project" value="TreeGrafter"/>
</dbReference>
<reference evidence="9 10" key="1">
    <citation type="submission" date="2020-02" db="EMBL/GenBank/DDBJ databases">
        <title>The whole genome sequence of CPCC 205119.</title>
        <authorList>
            <person name="Jiang Z."/>
        </authorList>
    </citation>
    <scope>NUCLEOTIDE SEQUENCE [LARGE SCALE GENOMIC DNA]</scope>
    <source>
        <strain evidence="9 10">CPCC 205119</strain>
    </source>
</reference>
<evidence type="ECO:0000259" key="8">
    <source>
        <dbReference type="PROSITE" id="PS52029"/>
    </source>
</evidence>
<dbReference type="SUPFAM" id="SSF141523">
    <property type="entry name" value="L,D-transpeptidase catalytic domain-like"/>
    <property type="match status" value="1"/>
</dbReference>
<name>A0A7K3WCG0_9ACTN</name>
<evidence type="ECO:0000256" key="2">
    <source>
        <dbReference type="ARBA" id="ARBA00022679"/>
    </source>
</evidence>
<dbReference type="PROSITE" id="PS52029">
    <property type="entry name" value="LD_TPASE"/>
    <property type="match status" value="1"/>
</dbReference>
<dbReference type="InterPro" id="IPR038063">
    <property type="entry name" value="Transpep_catalytic_dom"/>
</dbReference>
<proteinExistence type="predicted"/>
<dbReference type="PANTHER" id="PTHR30582">
    <property type="entry name" value="L,D-TRANSPEPTIDASE"/>
    <property type="match status" value="1"/>
</dbReference>
<gene>
    <name evidence="9" type="ORF">G1H19_08610</name>
</gene>
<dbReference type="GO" id="GO:0071555">
    <property type="term" value="P:cell wall organization"/>
    <property type="evidence" value="ECO:0007669"/>
    <property type="project" value="UniProtKB-UniRule"/>
</dbReference>
<dbReference type="GO" id="GO:0016740">
    <property type="term" value="F:transferase activity"/>
    <property type="evidence" value="ECO:0007669"/>
    <property type="project" value="UniProtKB-KW"/>
</dbReference>
<dbReference type="Gene3D" id="2.30.30.40">
    <property type="entry name" value="SH3 Domains"/>
    <property type="match status" value="1"/>
</dbReference>
<keyword evidence="2" id="KW-0808">Transferase</keyword>
<keyword evidence="3 6" id="KW-0133">Cell shape</keyword>
<feature type="active site" description="Proton donor/acceptor" evidence="6">
    <location>
        <position position="228"/>
    </location>
</feature>
<evidence type="ECO:0000256" key="7">
    <source>
        <dbReference type="SAM" id="MobiDB-lite"/>
    </source>
</evidence>
<dbReference type="InterPro" id="IPR005490">
    <property type="entry name" value="LD_TPept_cat_dom"/>
</dbReference>
<dbReference type="EMBL" id="JAAGWK010000010">
    <property type="protein sequence ID" value="NEL54057.1"/>
    <property type="molecule type" value="Genomic_DNA"/>
</dbReference>
<evidence type="ECO:0000256" key="5">
    <source>
        <dbReference type="ARBA" id="ARBA00023316"/>
    </source>
</evidence>
<evidence type="ECO:0000313" key="10">
    <source>
        <dbReference type="Proteomes" id="UP000470470"/>
    </source>
</evidence>
<feature type="active site" description="Nucleophile" evidence="6">
    <location>
        <position position="244"/>
    </location>
</feature>
<dbReference type="Gene3D" id="2.40.440.10">
    <property type="entry name" value="L,D-transpeptidase catalytic domain-like"/>
    <property type="match status" value="1"/>
</dbReference>
<feature type="region of interest" description="Disordered" evidence="7">
    <location>
        <begin position="37"/>
        <end position="68"/>
    </location>
</feature>
<dbReference type="Pfam" id="PF03734">
    <property type="entry name" value="YkuD"/>
    <property type="match status" value="1"/>
</dbReference>
<evidence type="ECO:0000256" key="1">
    <source>
        <dbReference type="ARBA" id="ARBA00004752"/>
    </source>
</evidence>
<dbReference type="InterPro" id="IPR050979">
    <property type="entry name" value="LD-transpeptidase"/>
</dbReference>
<dbReference type="GO" id="GO:0005576">
    <property type="term" value="C:extracellular region"/>
    <property type="evidence" value="ECO:0007669"/>
    <property type="project" value="TreeGrafter"/>
</dbReference>
<evidence type="ECO:0000256" key="3">
    <source>
        <dbReference type="ARBA" id="ARBA00022960"/>
    </source>
</evidence>
<protein>
    <submittedName>
        <fullName evidence="9">L,D-transpeptidase family protein</fullName>
    </submittedName>
</protein>
<evidence type="ECO:0000256" key="4">
    <source>
        <dbReference type="ARBA" id="ARBA00022984"/>
    </source>
</evidence>
<dbReference type="GO" id="GO:0008360">
    <property type="term" value="P:regulation of cell shape"/>
    <property type="evidence" value="ECO:0007669"/>
    <property type="project" value="UniProtKB-UniRule"/>
</dbReference>
<dbReference type="Proteomes" id="UP000470470">
    <property type="component" value="Unassembled WGS sequence"/>
</dbReference>
<sequence length="271" mass="27936">MTSWTALLGTTRRRLVAAGTVVVLALAVLLAVLLPGDEPVTRPTADPTPTTASASPAVPDAPPETPAATFPTTVAAAVVDEVDVFAGPDAGAAPVQSLDAGDQLSGQLTFVVDSQQGDWLQVQLPTRPNGSTGWVRAADMSLTSHDYSIEVRLAEHRMLVRQADAVLLDTPVGVGAADAPTPGGTYYLKELLQPPDPDGGYGPYAYGLSGFSTVFTSYSGGEGVIGIHGTDAPETVGTDVSDGCIRVTNEVVRQMVEDIGLPLGTRVTITA</sequence>